<gene>
    <name evidence="2" type="ORF">FH972_005892</name>
</gene>
<feature type="region of interest" description="Disordered" evidence="1">
    <location>
        <begin position="81"/>
        <end position="106"/>
    </location>
</feature>
<evidence type="ECO:0000256" key="1">
    <source>
        <dbReference type="SAM" id="MobiDB-lite"/>
    </source>
</evidence>
<protein>
    <submittedName>
        <fullName evidence="2">Uncharacterized protein</fullName>
    </submittedName>
</protein>
<evidence type="ECO:0000313" key="2">
    <source>
        <dbReference type="EMBL" id="KAE8009455.1"/>
    </source>
</evidence>
<sequence length="106" mass="12004">MDPAPKDDGLKKLEFLSLVSKVYTDLESHLGFGDKTLAEFIIYLGRKCKTVDEFDAKLKQDGPKMPDYFVRTFLTTIHAILSPKPREEKDSKKESASDGPKHSADW</sequence>
<dbReference type="EMBL" id="CM017322">
    <property type="protein sequence ID" value="KAE8009455.1"/>
    <property type="molecule type" value="Genomic_DNA"/>
</dbReference>
<dbReference type="CDD" id="cd21691">
    <property type="entry name" value="GH2-like_DHX8"/>
    <property type="match status" value="1"/>
</dbReference>
<evidence type="ECO:0000313" key="3">
    <source>
        <dbReference type="Proteomes" id="UP000327013"/>
    </source>
</evidence>
<dbReference type="OrthoDB" id="1713720at2759"/>
<dbReference type="InterPro" id="IPR049588">
    <property type="entry name" value="DHX8_GH2-like"/>
</dbReference>
<dbReference type="Proteomes" id="UP000327013">
    <property type="component" value="Chromosome 2"/>
</dbReference>
<proteinExistence type="predicted"/>
<accession>A0A5N6QQL2</accession>
<dbReference type="AlphaFoldDB" id="A0A5N6QQL2"/>
<reference evidence="2 3" key="1">
    <citation type="submission" date="2019-06" db="EMBL/GenBank/DDBJ databases">
        <title>A chromosomal-level reference genome of Carpinus fangiana (Coryloideae, Betulaceae).</title>
        <authorList>
            <person name="Yang X."/>
            <person name="Wang Z."/>
            <person name="Zhang L."/>
            <person name="Hao G."/>
            <person name="Liu J."/>
            <person name="Yang Y."/>
        </authorList>
    </citation>
    <scope>NUCLEOTIDE SEQUENCE [LARGE SCALE GENOMIC DNA]</scope>
    <source>
        <strain evidence="2">Cfa_2016G</strain>
        <tissue evidence="2">Leaf</tissue>
    </source>
</reference>
<organism evidence="2 3">
    <name type="scientific">Carpinus fangiana</name>
    <dbReference type="NCBI Taxonomy" id="176857"/>
    <lineage>
        <taxon>Eukaryota</taxon>
        <taxon>Viridiplantae</taxon>
        <taxon>Streptophyta</taxon>
        <taxon>Embryophyta</taxon>
        <taxon>Tracheophyta</taxon>
        <taxon>Spermatophyta</taxon>
        <taxon>Magnoliopsida</taxon>
        <taxon>eudicotyledons</taxon>
        <taxon>Gunneridae</taxon>
        <taxon>Pentapetalae</taxon>
        <taxon>rosids</taxon>
        <taxon>fabids</taxon>
        <taxon>Fagales</taxon>
        <taxon>Betulaceae</taxon>
        <taxon>Carpinus</taxon>
    </lineage>
</organism>
<feature type="compositionally biased region" description="Basic and acidic residues" evidence="1">
    <location>
        <begin position="84"/>
        <end position="106"/>
    </location>
</feature>
<name>A0A5N6QQL2_9ROSI</name>
<keyword evidence="3" id="KW-1185">Reference proteome</keyword>